<accession>A0A4V2MNH9</accession>
<dbReference type="GO" id="GO:0005737">
    <property type="term" value="C:cytoplasm"/>
    <property type="evidence" value="ECO:0007669"/>
    <property type="project" value="TreeGrafter"/>
</dbReference>
<dbReference type="RefSeq" id="WP_131556329.1">
    <property type="nucleotide sequence ID" value="NZ_SJSN01000001.1"/>
</dbReference>
<organism evidence="2 3">
    <name type="scientific">Pedobacter frigidisoli</name>
    <dbReference type="NCBI Taxonomy" id="2530455"/>
    <lineage>
        <taxon>Bacteria</taxon>
        <taxon>Pseudomonadati</taxon>
        <taxon>Bacteroidota</taxon>
        <taxon>Sphingobacteriia</taxon>
        <taxon>Sphingobacteriales</taxon>
        <taxon>Sphingobacteriaceae</taxon>
        <taxon>Pedobacter</taxon>
    </lineage>
</organism>
<evidence type="ECO:0000313" key="2">
    <source>
        <dbReference type="EMBL" id="TCD12896.1"/>
    </source>
</evidence>
<dbReference type="EMBL" id="SJSN01000001">
    <property type="protein sequence ID" value="TCD12896.1"/>
    <property type="molecule type" value="Genomic_DNA"/>
</dbReference>
<reference evidence="2 3" key="1">
    <citation type="submission" date="2019-02" db="EMBL/GenBank/DDBJ databases">
        <title>Pedobacter sp. RP-3-11 sp. nov., isolated from Arctic soil.</title>
        <authorList>
            <person name="Dahal R.H."/>
        </authorList>
    </citation>
    <scope>NUCLEOTIDE SEQUENCE [LARGE SCALE GENOMIC DNA]</scope>
    <source>
        <strain evidence="2 3">RP-3-11</strain>
    </source>
</reference>
<protein>
    <submittedName>
        <fullName evidence="2">N-acetyltransferase</fullName>
    </submittedName>
</protein>
<evidence type="ECO:0000259" key="1">
    <source>
        <dbReference type="PROSITE" id="PS51186"/>
    </source>
</evidence>
<dbReference type="PANTHER" id="PTHR43792">
    <property type="entry name" value="GNAT FAMILY, PUTATIVE (AFU_ORTHOLOGUE AFUA_3G00765)-RELATED-RELATED"/>
    <property type="match status" value="1"/>
</dbReference>
<sequence>MDVFPKLVTERLILRQFQDDDLENVYQGLSHPNVVKYYAVSYNTLEATRNQLAWFKALEKEKNGIWWAVCDKETKEFLGAIGLNNMTQIYQKAEIGFWLLPNYWASGIIVEAAKSVCDYAFSQLKLNRIEAFVESANENSKKVLSKLSFNHEGTMNNCEIKNNQFVSLAIYAKLNSH</sequence>
<dbReference type="PANTHER" id="PTHR43792:SF9">
    <property type="entry name" value="RIBOSOMAL-PROTEIN-ALANINE ACETYLTRANSFERASE"/>
    <property type="match status" value="1"/>
</dbReference>
<gene>
    <name evidence="2" type="ORF">EZ449_02295</name>
</gene>
<comment type="caution">
    <text evidence="2">The sequence shown here is derived from an EMBL/GenBank/DDBJ whole genome shotgun (WGS) entry which is preliminary data.</text>
</comment>
<dbReference type="Gene3D" id="3.40.630.30">
    <property type="match status" value="1"/>
</dbReference>
<name>A0A4V2MNH9_9SPHI</name>
<keyword evidence="2" id="KW-0808">Transferase</keyword>
<dbReference type="OrthoDB" id="9811523at2"/>
<dbReference type="InterPro" id="IPR000182">
    <property type="entry name" value="GNAT_dom"/>
</dbReference>
<dbReference type="InterPro" id="IPR016181">
    <property type="entry name" value="Acyl_CoA_acyltransferase"/>
</dbReference>
<dbReference type="GO" id="GO:0008999">
    <property type="term" value="F:protein-N-terminal-alanine acetyltransferase activity"/>
    <property type="evidence" value="ECO:0007669"/>
    <property type="project" value="TreeGrafter"/>
</dbReference>
<dbReference type="Proteomes" id="UP000291485">
    <property type="component" value="Unassembled WGS sequence"/>
</dbReference>
<dbReference type="AlphaFoldDB" id="A0A4V2MNH9"/>
<keyword evidence="3" id="KW-1185">Reference proteome</keyword>
<proteinExistence type="predicted"/>
<dbReference type="PROSITE" id="PS51186">
    <property type="entry name" value="GNAT"/>
    <property type="match status" value="1"/>
</dbReference>
<dbReference type="SUPFAM" id="SSF55729">
    <property type="entry name" value="Acyl-CoA N-acyltransferases (Nat)"/>
    <property type="match status" value="1"/>
</dbReference>
<feature type="domain" description="N-acetyltransferase" evidence="1">
    <location>
        <begin position="12"/>
        <end position="173"/>
    </location>
</feature>
<dbReference type="InterPro" id="IPR051531">
    <property type="entry name" value="N-acetyltransferase"/>
</dbReference>
<evidence type="ECO:0000313" key="3">
    <source>
        <dbReference type="Proteomes" id="UP000291485"/>
    </source>
</evidence>
<dbReference type="Pfam" id="PF13302">
    <property type="entry name" value="Acetyltransf_3"/>
    <property type="match status" value="1"/>
</dbReference>